<dbReference type="NCBIfam" id="NF004160">
    <property type="entry name" value="PRK05627.1-3"/>
    <property type="match status" value="1"/>
</dbReference>
<dbReference type="EMBL" id="PVTM01000015">
    <property type="protein sequence ID" value="PRY68770.1"/>
    <property type="molecule type" value="Genomic_DNA"/>
</dbReference>
<dbReference type="GO" id="GO:0009231">
    <property type="term" value="P:riboflavin biosynthetic process"/>
    <property type="evidence" value="ECO:0007669"/>
    <property type="project" value="InterPro"/>
</dbReference>
<dbReference type="AlphaFoldDB" id="A0A2T0VEZ3"/>
<evidence type="ECO:0000256" key="16">
    <source>
        <dbReference type="ARBA" id="ARBA00023268"/>
    </source>
</evidence>
<evidence type="ECO:0000256" key="19">
    <source>
        <dbReference type="ARBA" id="ARBA00049494"/>
    </source>
</evidence>
<dbReference type="InterPro" id="IPR015864">
    <property type="entry name" value="FAD_synthase"/>
</dbReference>
<evidence type="ECO:0000313" key="22">
    <source>
        <dbReference type="EMBL" id="PRY68770.1"/>
    </source>
</evidence>
<evidence type="ECO:0000256" key="12">
    <source>
        <dbReference type="ARBA" id="ARBA00022741"/>
    </source>
</evidence>
<comment type="function">
    <text evidence="1">Catalyzes the phosphorylation of riboflavin to FMN followed by the adenylation of FMN to FAD.</text>
</comment>
<sequence>MRVIRGLHNLRDADRGCVATIGNFDGVHRGHRAILEQCREQAARLDLPVTVVVFEPQPREFFAGDQAPPRLTRLRDKVALLGECGVDRILCLPFNDALRSLTAGEFIDRVLIEGLGVRHLVVGDDFRFGCDRRGDFHLLTEVGRSRGFGVEHTRTFTIDDERVSSTRVRTLLTSGNFAAAARLLGRPYRLGGRVVPDRQLGRTIGVPTANLPQPILSLALQGVYAVVTELPDGRRLTGVANIGWRPTVGSERPVLEVHLFDFDGDLYGQRLTVFPCAKLRGEVKFAHFDELKAQIRADLARARTYFHQHPAAGADFLEHPAAGAYFATHPVTADSAGDGSDDSLPLASAPLAREAVTSDSSAGSPADHDDG</sequence>
<evidence type="ECO:0000313" key="23">
    <source>
        <dbReference type="Proteomes" id="UP000239896"/>
    </source>
</evidence>
<reference evidence="22 23" key="1">
    <citation type="submission" date="2018-03" db="EMBL/GenBank/DDBJ databases">
        <title>Comparative analysis of microorganisms from saline springs in Andes Mountain Range, Colombia.</title>
        <authorList>
            <person name="Rubin E."/>
        </authorList>
    </citation>
    <scope>NUCLEOTIDE SEQUENCE [LARGE SCALE GENOMIC DNA]</scope>
    <source>
        <strain evidence="22 23">USBA 854</strain>
    </source>
</reference>
<dbReference type="Pfam" id="PF01687">
    <property type="entry name" value="Flavokinase"/>
    <property type="match status" value="1"/>
</dbReference>
<evidence type="ECO:0000256" key="7">
    <source>
        <dbReference type="ARBA" id="ARBA00018483"/>
    </source>
</evidence>
<dbReference type="GO" id="GO:0008531">
    <property type="term" value="F:riboflavin kinase activity"/>
    <property type="evidence" value="ECO:0007669"/>
    <property type="project" value="UniProtKB-EC"/>
</dbReference>
<evidence type="ECO:0000256" key="2">
    <source>
        <dbReference type="ARBA" id="ARBA00004726"/>
    </source>
</evidence>
<evidence type="ECO:0000256" key="18">
    <source>
        <dbReference type="ARBA" id="ARBA00047880"/>
    </source>
</evidence>
<comment type="pathway">
    <text evidence="2">Cofactor biosynthesis; FAD biosynthesis; FAD from FMN: step 1/1.</text>
</comment>
<evidence type="ECO:0000256" key="11">
    <source>
        <dbReference type="ARBA" id="ARBA00022695"/>
    </source>
</evidence>
<evidence type="ECO:0000256" key="4">
    <source>
        <dbReference type="ARBA" id="ARBA00010214"/>
    </source>
</evidence>
<keyword evidence="9" id="KW-0288">FMN</keyword>
<dbReference type="GO" id="GO:0003919">
    <property type="term" value="F:FMN adenylyltransferase activity"/>
    <property type="evidence" value="ECO:0007669"/>
    <property type="project" value="UniProtKB-EC"/>
</dbReference>
<keyword evidence="12" id="KW-0547">Nucleotide-binding</keyword>
<dbReference type="InterPro" id="IPR004821">
    <property type="entry name" value="Cyt_trans-like"/>
</dbReference>
<dbReference type="Gene3D" id="3.40.50.620">
    <property type="entry name" value="HUPs"/>
    <property type="match status" value="1"/>
</dbReference>
<comment type="similarity">
    <text evidence="4">Belongs to the RibF family.</text>
</comment>
<keyword evidence="11 22" id="KW-0548">Nucleotidyltransferase</keyword>
<name>A0A2T0VEZ3_9GAMM</name>
<evidence type="ECO:0000256" key="3">
    <source>
        <dbReference type="ARBA" id="ARBA00005201"/>
    </source>
</evidence>
<dbReference type="NCBIfam" id="TIGR00125">
    <property type="entry name" value="cyt_tran_rel"/>
    <property type="match status" value="1"/>
</dbReference>
<dbReference type="NCBIfam" id="TIGR00083">
    <property type="entry name" value="ribF"/>
    <property type="match status" value="1"/>
</dbReference>
<comment type="catalytic activity">
    <reaction evidence="19">
        <text>FMN + ATP + H(+) = FAD + diphosphate</text>
        <dbReference type="Rhea" id="RHEA:17237"/>
        <dbReference type="ChEBI" id="CHEBI:15378"/>
        <dbReference type="ChEBI" id="CHEBI:30616"/>
        <dbReference type="ChEBI" id="CHEBI:33019"/>
        <dbReference type="ChEBI" id="CHEBI:57692"/>
        <dbReference type="ChEBI" id="CHEBI:58210"/>
        <dbReference type="EC" id="2.7.7.2"/>
    </reaction>
</comment>
<accession>A0A2T0VEZ3</accession>
<keyword evidence="14" id="KW-0274">FAD</keyword>
<dbReference type="EC" id="2.7.1.26" evidence="5"/>
<evidence type="ECO:0000256" key="8">
    <source>
        <dbReference type="ARBA" id="ARBA00022630"/>
    </source>
</evidence>
<proteinExistence type="inferred from homology"/>
<dbReference type="SUPFAM" id="SSF52374">
    <property type="entry name" value="Nucleotidylyl transferase"/>
    <property type="match status" value="1"/>
</dbReference>
<dbReference type="UniPathway" id="UPA00276">
    <property type="reaction ID" value="UER00406"/>
</dbReference>
<organism evidence="22 23">
    <name type="scientific">Halomonas ventosae</name>
    <dbReference type="NCBI Taxonomy" id="229007"/>
    <lineage>
        <taxon>Bacteria</taxon>
        <taxon>Pseudomonadati</taxon>
        <taxon>Pseudomonadota</taxon>
        <taxon>Gammaproteobacteria</taxon>
        <taxon>Oceanospirillales</taxon>
        <taxon>Halomonadaceae</taxon>
        <taxon>Halomonas</taxon>
    </lineage>
</organism>
<dbReference type="Pfam" id="PF06574">
    <property type="entry name" value="FAD_syn"/>
    <property type="match status" value="1"/>
</dbReference>
<protein>
    <recommendedName>
        <fullName evidence="7">Bifunctional riboflavin kinase/FMN adenylyltransferase</fullName>
        <ecNumber evidence="5">2.7.1.26</ecNumber>
        <ecNumber evidence="6">2.7.7.2</ecNumber>
    </recommendedName>
    <alternativeName>
        <fullName evidence="17">Riboflavin biosynthesis protein RibF</fullName>
    </alternativeName>
</protein>
<dbReference type="GO" id="GO:0006747">
    <property type="term" value="P:FAD biosynthetic process"/>
    <property type="evidence" value="ECO:0007669"/>
    <property type="project" value="UniProtKB-UniPathway"/>
</dbReference>
<evidence type="ECO:0000256" key="15">
    <source>
        <dbReference type="ARBA" id="ARBA00022840"/>
    </source>
</evidence>
<dbReference type="InterPro" id="IPR023465">
    <property type="entry name" value="Riboflavin_kinase_dom_sf"/>
</dbReference>
<keyword evidence="15" id="KW-0067">ATP-binding</keyword>
<evidence type="ECO:0000256" key="14">
    <source>
        <dbReference type="ARBA" id="ARBA00022827"/>
    </source>
</evidence>
<evidence type="ECO:0000256" key="17">
    <source>
        <dbReference type="ARBA" id="ARBA00032176"/>
    </source>
</evidence>
<dbReference type="EC" id="2.7.7.2" evidence="6"/>
<dbReference type="InterPro" id="IPR002606">
    <property type="entry name" value="Riboflavin_kinase_bac"/>
</dbReference>
<dbReference type="Proteomes" id="UP000239896">
    <property type="component" value="Unassembled WGS sequence"/>
</dbReference>
<dbReference type="GO" id="GO:0009398">
    <property type="term" value="P:FMN biosynthetic process"/>
    <property type="evidence" value="ECO:0007669"/>
    <property type="project" value="UniProtKB-UniPathway"/>
</dbReference>
<gene>
    <name evidence="22" type="ORF">BCL64_11547</name>
</gene>
<keyword evidence="10 22" id="KW-0808">Transferase</keyword>
<dbReference type="PANTHER" id="PTHR22749:SF6">
    <property type="entry name" value="RIBOFLAVIN KINASE"/>
    <property type="match status" value="1"/>
</dbReference>
<keyword evidence="16" id="KW-0511">Multifunctional enzyme</keyword>
<evidence type="ECO:0000256" key="13">
    <source>
        <dbReference type="ARBA" id="ARBA00022777"/>
    </source>
</evidence>
<dbReference type="GO" id="GO:0005524">
    <property type="term" value="F:ATP binding"/>
    <property type="evidence" value="ECO:0007669"/>
    <property type="project" value="UniProtKB-KW"/>
</dbReference>
<comment type="catalytic activity">
    <reaction evidence="18">
        <text>riboflavin + ATP = FMN + ADP + H(+)</text>
        <dbReference type="Rhea" id="RHEA:14357"/>
        <dbReference type="ChEBI" id="CHEBI:15378"/>
        <dbReference type="ChEBI" id="CHEBI:30616"/>
        <dbReference type="ChEBI" id="CHEBI:57986"/>
        <dbReference type="ChEBI" id="CHEBI:58210"/>
        <dbReference type="ChEBI" id="CHEBI:456216"/>
        <dbReference type="EC" id="2.7.1.26"/>
    </reaction>
</comment>
<dbReference type="SUPFAM" id="SSF82114">
    <property type="entry name" value="Riboflavin kinase-like"/>
    <property type="match status" value="1"/>
</dbReference>
<dbReference type="RefSeq" id="WP_106232096.1">
    <property type="nucleotide sequence ID" value="NZ_PVTM01000015.1"/>
</dbReference>
<dbReference type="NCBIfam" id="NF004163">
    <property type="entry name" value="PRK05627.1-6"/>
    <property type="match status" value="1"/>
</dbReference>
<comment type="pathway">
    <text evidence="3">Cofactor biosynthesis; FMN biosynthesis; FMN from riboflavin (ATP route): step 1/1.</text>
</comment>
<evidence type="ECO:0000256" key="1">
    <source>
        <dbReference type="ARBA" id="ARBA00002121"/>
    </source>
</evidence>
<dbReference type="InterPro" id="IPR023468">
    <property type="entry name" value="Riboflavin_kinase"/>
</dbReference>
<dbReference type="PANTHER" id="PTHR22749">
    <property type="entry name" value="RIBOFLAVIN KINASE/FMN ADENYLYLTRANSFERASE"/>
    <property type="match status" value="1"/>
</dbReference>
<dbReference type="InterPro" id="IPR015865">
    <property type="entry name" value="Riboflavin_kinase_bac/euk"/>
</dbReference>
<keyword evidence="8" id="KW-0285">Flavoprotein</keyword>
<evidence type="ECO:0000256" key="6">
    <source>
        <dbReference type="ARBA" id="ARBA00012393"/>
    </source>
</evidence>
<evidence type="ECO:0000259" key="21">
    <source>
        <dbReference type="SMART" id="SM00904"/>
    </source>
</evidence>
<dbReference type="SMART" id="SM00904">
    <property type="entry name" value="Flavokinase"/>
    <property type="match status" value="1"/>
</dbReference>
<evidence type="ECO:0000256" key="10">
    <source>
        <dbReference type="ARBA" id="ARBA00022679"/>
    </source>
</evidence>
<evidence type="ECO:0000256" key="20">
    <source>
        <dbReference type="SAM" id="MobiDB-lite"/>
    </source>
</evidence>
<evidence type="ECO:0000256" key="9">
    <source>
        <dbReference type="ARBA" id="ARBA00022643"/>
    </source>
</evidence>
<dbReference type="UniPathway" id="UPA00277">
    <property type="reaction ID" value="UER00407"/>
</dbReference>
<feature type="domain" description="Riboflavin kinase" evidence="21">
    <location>
        <begin position="183"/>
        <end position="307"/>
    </location>
</feature>
<evidence type="ECO:0000256" key="5">
    <source>
        <dbReference type="ARBA" id="ARBA00012105"/>
    </source>
</evidence>
<dbReference type="Gene3D" id="2.40.30.30">
    <property type="entry name" value="Riboflavin kinase-like"/>
    <property type="match status" value="1"/>
</dbReference>
<dbReference type="CDD" id="cd02064">
    <property type="entry name" value="FAD_synthetase_N"/>
    <property type="match status" value="1"/>
</dbReference>
<keyword evidence="23" id="KW-1185">Reference proteome</keyword>
<dbReference type="NCBIfam" id="NF004159">
    <property type="entry name" value="PRK05627.1-2"/>
    <property type="match status" value="1"/>
</dbReference>
<comment type="caution">
    <text evidence="22">The sequence shown here is derived from an EMBL/GenBank/DDBJ whole genome shotgun (WGS) entry which is preliminary data.</text>
</comment>
<feature type="region of interest" description="Disordered" evidence="20">
    <location>
        <begin position="334"/>
        <end position="371"/>
    </location>
</feature>
<keyword evidence="13 22" id="KW-0418">Kinase</keyword>
<dbReference type="FunFam" id="3.40.50.620:FF:000021">
    <property type="entry name" value="Riboflavin biosynthesis protein"/>
    <property type="match status" value="1"/>
</dbReference>
<dbReference type="InterPro" id="IPR014729">
    <property type="entry name" value="Rossmann-like_a/b/a_fold"/>
</dbReference>